<protein>
    <submittedName>
        <fullName evidence="2">Uncharacterized protein</fullName>
    </submittedName>
</protein>
<keyword evidence="1" id="KW-0472">Membrane</keyword>
<gene>
    <name evidence="2" type="ORF">RGB73_08400</name>
</gene>
<dbReference type="EMBL" id="CP134050">
    <property type="protein sequence ID" value="WNC16320.1"/>
    <property type="molecule type" value="Genomic_DNA"/>
</dbReference>
<keyword evidence="3" id="KW-1185">Reference proteome</keyword>
<reference evidence="2 3" key="1">
    <citation type="submission" date="2023-09" db="EMBL/GenBank/DDBJ databases">
        <title>Complete Genome and Methylome dissection of Bacillus brevis NEB573 original source of BbsI restriction endonuclease.</title>
        <authorList>
            <person name="Fomenkov A."/>
            <person name="Roberts R.D."/>
        </authorList>
    </citation>
    <scope>NUCLEOTIDE SEQUENCE [LARGE SCALE GENOMIC DNA]</scope>
    <source>
        <strain evidence="2 3">NEB573</strain>
    </source>
</reference>
<organism evidence="2 3">
    <name type="scientific">Brevibacillus brevis</name>
    <name type="common">Bacillus brevis</name>
    <dbReference type="NCBI Taxonomy" id="1393"/>
    <lineage>
        <taxon>Bacteria</taxon>
        <taxon>Bacillati</taxon>
        <taxon>Bacillota</taxon>
        <taxon>Bacilli</taxon>
        <taxon>Bacillales</taxon>
        <taxon>Paenibacillaceae</taxon>
        <taxon>Brevibacillus</taxon>
    </lineage>
</organism>
<evidence type="ECO:0000313" key="2">
    <source>
        <dbReference type="EMBL" id="WNC16320.1"/>
    </source>
</evidence>
<keyword evidence="1" id="KW-1133">Transmembrane helix</keyword>
<name>A0ABY9T895_BREBE</name>
<accession>A0ABY9T895</accession>
<evidence type="ECO:0000313" key="3">
    <source>
        <dbReference type="Proteomes" id="UP001256827"/>
    </source>
</evidence>
<feature type="transmembrane region" description="Helical" evidence="1">
    <location>
        <begin position="35"/>
        <end position="68"/>
    </location>
</feature>
<dbReference type="Proteomes" id="UP001256827">
    <property type="component" value="Chromosome"/>
</dbReference>
<proteinExistence type="predicted"/>
<keyword evidence="1" id="KW-0812">Transmembrane</keyword>
<sequence>MKLCVAAGVSLGLLVGVLKFFIAILNLTSPVQIGSIVAAGFLAGLFTLIATPIMFGFSAVLFSLVSYYPTMLFLRKKNGFLLEGVFDAVDAAEQEEAGKST</sequence>
<evidence type="ECO:0000256" key="1">
    <source>
        <dbReference type="SAM" id="Phobius"/>
    </source>
</evidence>